<feature type="transmembrane region" description="Helical" evidence="1">
    <location>
        <begin position="187"/>
        <end position="209"/>
    </location>
</feature>
<evidence type="ECO:0000256" key="1">
    <source>
        <dbReference type="SAM" id="Phobius"/>
    </source>
</evidence>
<feature type="transmembrane region" description="Helical" evidence="1">
    <location>
        <begin position="215"/>
        <end position="237"/>
    </location>
</feature>
<sequence length="343" mass="33890">MEASAPEHTPIGRVIGVSVGLAVIVGVITLAFAWPSADMGPNEIPIAVVGPDEVAEQVQGQLDEAQPDGFDAAAAADADEAATLIEEREVYAALAVAPEGVTVYTASAASPTVARLITGIAEQVAAQMGQAAGEPGSVQVTVEDLVALPADDPNGAGLAASALPLAMGGIVVAALIGLTIRGTGRQVVAAVLAPPAVGAAVAAVLLYVLESLDGDFLPIAGALALAMAASSWSILGLVKLLGRAGLAVGAVIVMLIGNPLSGMTSAPEMLPAPWGGFGQFLTPGAGGTLLRSTAYFDGNGAATAVWVLGAWLAAGAVLFVLGAVRAKVKGVGVEEREKAEVAA</sequence>
<accession>A0A1G7DWF3</accession>
<dbReference type="RefSeq" id="WP_091040709.1">
    <property type="nucleotide sequence ID" value="NZ_FNAD01000029.1"/>
</dbReference>
<evidence type="ECO:0008006" key="4">
    <source>
        <dbReference type="Google" id="ProtNLM"/>
    </source>
</evidence>
<feature type="transmembrane region" description="Helical" evidence="1">
    <location>
        <begin position="304"/>
        <end position="324"/>
    </location>
</feature>
<dbReference type="Proteomes" id="UP000198949">
    <property type="component" value="Unassembled WGS sequence"/>
</dbReference>
<name>A0A1G7DWF3_9ACTN</name>
<feature type="transmembrane region" description="Helical" evidence="1">
    <location>
        <begin position="158"/>
        <end position="180"/>
    </location>
</feature>
<keyword evidence="1" id="KW-1133">Transmembrane helix</keyword>
<keyword evidence="1" id="KW-0472">Membrane</keyword>
<keyword evidence="1" id="KW-0812">Transmembrane</keyword>
<evidence type="ECO:0000313" key="2">
    <source>
        <dbReference type="EMBL" id="SDE55761.1"/>
    </source>
</evidence>
<feature type="transmembrane region" description="Helical" evidence="1">
    <location>
        <begin position="12"/>
        <end position="34"/>
    </location>
</feature>
<gene>
    <name evidence="2" type="ORF">SAMN05216270_12937</name>
</gene>
<feature type="transmembrane region" description="Helical" evidence="1">
    <location>
        <begin position="244"/>
        <end position="261"/>
    </location>
</feature>
<protein>
    <recommendedName>
        <fullName evidence="4">ABC-2 family transporter protein</fullName>
    </recommendedName>
</protein>
<reference evidence="3" key="1">
    <citation type="submission" date="2016-10" db="EMBL/GenBank/DDBJ databases">
        <authorList>
            <person name="Varghese N."/>
            <person name="Submissions S."/>
        </authorList>
    </citation>
    <scope>NUCLEOTIDE SEQUENCE [LARGE SCALE GENOMIC DNA]</scope>
    <source>
        <strain evidence="3">CGMCC 4.3516</strain>
    </source>
</reference>
<dbReference type="AlphaFoldDB" id="A0A1G7DWF3"/>
<proteinExistence type="predicted"/>
<dbReference type="STRING" id="58114.SAMN05216270_12937"/>
<dbReference type="EMBL" id="FNAD01000029">
    <property type="protein sequence ID" value="SDE55761.1"/>
    <property type="molecule type" value="Genomic_DNA"/>
</dbReference>
<dbReference type="OrthoDB" id="2151407at2"/>
<organism evidence="2 3">
    <name type="scientific">Glycomyces harbinensis</name>
    <dbReference type="NCBI Taxonomy" id="58114"/>
    <lineage>
        <taxon>Bacteria</taxon>
        <taxon>Bacillati</taxon>
        <taxon>Actinomycetota</taxon>
        <taxon>Actinomycetes</taxon>
        <taxon>Glycomycetales</taxon>
        <taxon>Glycomycetaceae</taxon>
        <taxon>Glycomyces</taxon>
    </lineage>
</organism>
<keyword evidence="3" id="KW-1185">Reference proteome</keyword>
<evidence type="ECO:0000313" key="3">
    <source>
        <dbReference type="Proteomes" id="UP000198949"/>
    </source>
</evidence>